<dbReference type="AlphaFoldDB" id="A0A841KWH3"/>
<organism evidence="1 2">
    <name type="scientific">Anaerosolibacter carboniphilus</name>
    <dbReference type="NCBI Taxonomy" id="1417629"/>
    <lineage>
        <taxon>Bacteria</taxon>
        <taxon>Bacillati</taxon>
        <taxon>Bacillota</taxon>
        <taxon>Clostridia</taxon>
        <taxon>Peptostreptococcales</taxon>
        <taxon>Thermotaleaceae</taxon>
        <taxon>Anaerosolibacter</taxon>
    </lineage>
</organism>
<dbReference type="RefSeq" id="WP_184312488.1">
    <property type="nucleotide sequence ID" value="NZ_JACHEN010000031.1"/>
</dbReference>
<dbReference type="EMBL" id="JACHEN010000031">
    <property type="protein sequence ID" value="MBB6217984.1"/>
    <property type="molecule type" value="Genomic_DNA"/>
</dbReference>
<protein>
    <submittedName>
        <fullName evidence="1">Uncharacterized protein</fullName>
    </submittedName>
</protein>
<reference evidence="1 2" key="1">
    <citation type="submission" date="2020-08" db="EMBL/GenBank/DDBJ databases">
        <title>Genomic Encyclopedia of Type Strains, Phase IV (KMG-IV): sequencing the most valuable type-strain genomes for metagenomic binning, comparative biology and taxonomic classification.</title>
        <authorList>
            <person name="Goeker M."/>
        </authorList>
    </citation>
    <scope>NUCLEOTIDE SEQUENCE [LARGE SCALE GENOMIC DNA]</scope>
    <source>
        <strain evidence="1 2">DSM 103526</strain>
    </source>
</reference>
<name>A0A841KWH3_9FIRM</name>
<dbReference type="Proteomes" id="UP000579281">
    <property type="component" value="Unassembled WGS sequence"/>
</dbReference>
<accession>A0A841KWH3</accession>
<evidence type="ECO:0000313" key="2">
    <source>
        <dbReference type="Proteomes" id="UP000579281"/>
    </source>
</evidence>
<comment type="caution">
    <text evidence="1">The sequence shown here is derived from an EMBL/GenBank/DDBJ whole genome shotgun (WGS) entry which is preliminary data.</text>
</comment>
<sequence length="89" mass="9248">MSSETSIEQVLPDTCQILAQGGIVVGAIGAFVLEGGSPNTLIKRVASCESQGPIPFIRTILTEAFGSIPVRTLISIDARYIAAFGPITA</sequence>
<proteinExistence type="predicted"/>
<keyword evidence="2" id="KW-1185">Reference proteome</keyword>
<gene>
    <name evidence="1" type="ORF">HNQ80_004121</name>
</gene>
<evidence type="ECO:0000313" key="1">
    <source>
        <dbReference type="EMBL" id="MBB6217984.1"/>
    </source>
</evidence>